<dbReference type="Proteomes" id="UP000813461">
    <property type="component" value="Unassembled WGS sequence"/>
</dbReference>
<dbReference type="EMBL" id="JAGMVJ010000006">
    <property type="protein sequence ID" value="KAH7089819.1"/>
    <property type="molecule type" value="Genomic_DNA"/>
</dbReference>
<evidence type="ECO:0000313" key="2">
    <source>
        <dbReference type="Proteomes" id="UP000813461"/>
    </source>
</evidence>
<dbReference type="AlphaFoldDB" id="A0A8K0R9I6"/>
<accession>A0A8K0R9I6</accession>
<gene>
    <name evidence="1" type="ORF">FB567DRAFT_578359</name>
</gene>
<protein>
    <submittedName>
        <fullName evidence="1">Uncharacterized protein</fullName>
    </submittedName>
</protein>
<proteinExistence type="predicted"/>
<comment type="caution">
    <text evidence="1">The sequence shown here is derived from an EMBL/GenBank/DDBJ whole genome shotgun (WGS) entry which is preliminary data.</text>
</comment>
<organism evidence="1 2">
    <name type="scientific">Paraphoma chrysanthemicola</name>
    <dbReference type="NCBI Taxonomy" id="798071"/>
    <lineage>
        <taxon>Eukaryota</taxon>
        <taxon>Fungi</taxon>
        <taxon>Dikarya</taxon>
        <taxon>Ascomycota</taxon>
        <taxon>Pezizomycotina</taxon>
        <taxon>Dothideomycetes</taxon>
        <taxon>Pleosporomycetidae</taxon>
        <taxon>Pleosporales</taxon>
        <taxon>Pleosporineae</taxon>
        <taxon>Phaeosphaeriaceae</taxon>
        <taxon>Paraphoma</taxon>
    </lineage>
</organism>
<sequence>MAAAARWLEGLRYLSETVAVVDRFRHWGYTIYRTGYGPSSDLQWAKLLQKIQAQAYEKTLKLTGAAENDPNLRQIWSLFCLDARSDPALDGLDIEQLRLLYRNGDGSALISAGLRSHRVFLVADDEILSEADASAVKCVEADYEAANHVGNKRVPQRYFGWMPMRAGCVVELWKHLENRELESIAPQTIGGSHLEIWEDEQY</sequence>
<evidence type="ECO:0000313" key="1">
    <source>
        <dbReference type="EMBL" id="KAH7089819.1"/>
    </source>
</evidence>
<keyword evidence="2" id="KW-1185">Reference proteome</keyword>
<reference evidence="1" key="1">
    <citation type="journal article" date="2021" name="Nat. Commun.">
        <title>Genetic determinants of endophytism in the Arabidopsis root mycobiome.</title>
        <authorList>
            <person name="Mesny F."/>
            <person name="Miyauchi S."/>
            <person name="Thiergart T."/>
            <person name="Pickel B."/>
            <person name="Atanasova L."/>
            <person name="Karlsson M."/>
            <person name="Huettel B."/>
            <person name="Barry K.W."/>
            <person name="Haridas S."/>
            <person name="Chen C."/>
            <person name="Bauer D."/>
            <person name="Andreopoulos W."/>
            <person name="Pangilinan J."/>
            <person name="LaButti K."/>
            <person name="Riley R."/>
            <person name="Lipzen A."/>
            <person name="Clum A."/>
            <person name="Drula E."/>
            <person name="Henrissat B."/>
            <person name="Kohler A."/>
            <person name="Grigoriev I.V."/>
            <person name="Martin F.M."/>
            <person name="Hacquard S."/>
        </authorList>
    </citation>
    <scope>NUCLEOTIDE SEQUENCE</scope>
    <source>
        <strain evidence="1">MPI-SDFR-AT-0120</strain>
    </source>
</reference>
<dbReference type="OrthoDB" id="6499973at2759"/>
<name>A0A8K0R9I6_9PLEO</name>